<dbReference type="OrthoDB" id="5464at2759"/>
<keyword evidence="3 5" id="KW-0560">Oxidoreductase</keyword>
<dbReference type="GO" id="GO:0005739">
    <property type="term" value="C:mitochondrion"/>
    <property type="evidence" value="ECO:0007669"/>
    <property type="project" value="TreeGrafter"/>
</dbReference>
<dbReference type="EMBL" id="OVEO01000007">
    <property type="protein sequence ID" value="SPQ97401.1"/>
    <property type="molecule type" value="Genomic_DNA"/>
</dbReference>
<comment type="cofactor">
    <cofactor evidence="5">
        <name>FAD</name>
        <dbReference type="ChEBI" id="CHEBI:57692"/>
    </cofactor>
</comment>
<evidence type="ECO:0000256" key="4">
    <source>
        <dbReference type="ARBA" id="ARBA00023062"/>
    </source>
</evidence>
<keyword evidence="5" id="KW-0274">FAD</keyword>
<evidence type="ECO:0000256" key="2">
    <source>
        <dbReference type="ARBA" id="ARBA00012695"/>
    </source>
</evidence>
<dbReference type="Proteomes" id="UP000039324">
    <property type="component" value="Unassembled WGS sequence"/>
</dbReference>
<dbReference type="PROSITE" id="PS50222">
    <property type="entry name" value="EF_HAND_2"/>
    <property type="match status" value="1"/>
</dbReference>
<dbReference type="EMBL" id="CDSF01000090">
    <property type="protein sequence ID" value="CEO99395.1"/>
    <property type="molecule type" value="Genomic_DNA"/>
</dbReference>
<organism evidence="7 9">
    <name type="scientific">Plasmodiophora brassicae</name>
    <name type="common">Clubroot disease agent</name>
    <dbReference type="NCBI Taxonomy" id="37360"/>
    <lineage>
        <taxon>Eukaryota</taxon>
        <taxon>Sar</taxon>
        <taxon>Rhizaria</taxon>
        <taxon>Endomyxa</taxon>
        <taxon>Phytomyxea</taxon>
        <taxon>Plasmodiophorida</taxon>
        <taxon>Plasmodiophoridae</taxon>
        <taxon>Plasmodiophora</taxon>
    </lineage>
</organism>
<dbReference type="InterPro" id="IPR002872">
    <property type="entry name" value="Proline_DH_dom"/>
</dbReference>
<evidence type="ECO:0000313" key="9">
    <source>
        <dbReference type="Proteomes" id="UP000039324"/>
    </source>
</evidence>
<keyword evidence="4 5" id="KW-0642">Proline metabolism</keyword>
<comment type="catalytic activity">
    <reaction evidence="5">
        <text>L-proline + a quinone = (S)-1-pyrroline-5-carboxylate + a quinol + H(+)</text>
        <dbReference type="Rhea" id="RHEA:23784"/>
        <dbReference type="ChEBI" id="CHEBI:15378"/>
        <dbReference type="ChEBI" id="CHEBI:17388"/>
        <dbReference type="ChEBI" id="CHEBI:24646"/>
        <dbReference type="ChEBI" id="CHEBI:60039"/>
        <dbReference type="ChEBI" id="CHEBI:132124"/>
        <dbReference type="EC" id="1.5.5.2"/>
    </reaction>
</comment>
<evidence type="ECO:0000256" key="3">
    <source>
        <dbReference type="ARBA" id="ARBA00023002"/>
    </source>
</evidence>
<gene>
    <name evidence="7" type="ORF">PBRA_001301</name>
    <name evidence="8" type="ORF">PLBR_LOCUS4616</name>
</gene>
<dbReference type="Gene3D" id="3.20.20.220">
    <property type="match status" value="2"/>
</dbReference>
<accession>A0A0G4IVR2</accession>
<dbReference type="EC" id="1.5.5.2" evidence="2 5"/>
<evidence type="ECO:0000313" key="8">
    <source>
        <dbReference type="EMBL" id="SPQ97401.1"/>
    </source>
</evidence>
<keyword evidence="5" id="KW-0285">Flavoprotein</keyword>
<sequence>MWAVGWRWVPRGRCSQRLLSAVGGGIVPTPAAFANVSTPVLARSCFVLWLCSQTWLTKRAMKGLRVAESLIGPRITHAVLRRTLFKQFVAGESVDDIGGSIAQLRSVNVKCILDYAVEDDLQQAPPSDAEWDANVKSFLECIKAANKHECHIALKVTALGSPQLLEQTTRLLSKIWNMYHSFNESRNGHMTREEFHKGIGSTGIEVDAGGLTADELFDRIDREKTGTIEVLDWILFAAPERKPEHPIEMFIPHLEEPKRIQLQKILERLDTIATAASQAKVPVLIDAEHTFFQNAIDHVVTNLQRKYNRDGAAIISGTYQAYRVDCARRLKVDIDRAKREGFRFAAKLVRGAYMSEERARAASLGYPDPIHKDRESTTGEVYKCMDLFMNNTAHADLMVASHNAKSIEYATQRIDDLKLPKNCVKFAQLLGMADHVTLTLSAAGYATYKYVPFGPIGKVVPYLLRRAEENSVVTVGTTLERRLMRQELWKRVLRVFGIRS</sequence>
<evidence type="ECO:0000259" key="6">
    <source>
        <dbReference type="PROSITE" id="PS50222"/>
    </source>
</evidence>
<dbReference type="SUPFAM" id="SSF51730">
    <property type="entry name" value="FAD-linked oxidoreductase"/>
    <property type="match status" value="1"/>
</dbReference>
<dbReference type="InterPro" id="IPR029041">
    <property type="entry name" value="FAD-linked_oxidoreductase-like"/>
</dbReference>
<keyword evidence="9" id="KW-1185">Reference proteome</keyword>
<dbReference type="InterPro" id="IPR011992">
    <property type="entry name" value="EF-hand-dom_pair"/>
</dbReference>
<dbReference type="GO" id="GO:0004657">
    <property type="term" value="F:proline dehydrogenase activity"/>
    <property type="evidence" value="ECO:0007669"/>
    <property type="project" value="UniProtKB-EC"/>
</dbReference>
<dbReference type="Proteomes" id="UP000290189">
    <property type="component" value="Unassembled WGS sequence"/>
</dbReference>
<dbReference type="InterPro" id="IPR002048">
    <property type="entry name" value="EF_hand_dom"/>
</dbReference>
<dbReference type="GO" id="GO:0071949">
    <property type="term" value="F:FAD binding"/>
    <property type="evidence" value="ECO:0007669"/>
    <property type="project" value="TreeGrafter"/>
</dbReference>
<dbReference type="GO" id="GO:0010133">
    <property type="term" value="P:L-proline catabolic process to L-glutamate"/>
    <property type="evidence" value="ECO:0007669"/>
    <property type="project" value="TreeGrafter"/>
</dbReference>
<evidence type="ECO:0000256" key="5">
    <source>
        <dbReference type="RuleBase" id="RU364054"/>
    </source>
</evidence>
<proteinExistence type="inferred from homology"/>
<keyword evidence="8" id="KW-0496">Mitochondrion</keyword>
<name>A0A0G4IVR2_PLABS</name>
<evidence type="ECO:0000313" key="7">
    <source>
        <dbReference type="EMBL" id="CEO99395.1"/>
    </source>
</evidence>
<reference evidence="8 10" key="2">
    <citation type="submission" date="2018-03" db="EMBL/GenBank/DDBJ databases">
        <authorList>
            <person name="Fogelqvist J."/>
        </authorList>
    </citation>
    <scope>NUCLEOTIDE SEQUENCE [LARGE SCALE GENOMIC DNA]</scope>
</reference>
<dbReference type="STRING" id="37360.A0A0G4IVR2"/>
<reference evidence="7 9" key="1">
    <citation type="submission" date="2015-02" db="EMBL/GenBank/DDBJ databases">
        <authorList>
            <person name="Chooi Y.-H."/>
        </authorList>
    </citation>
    <scope>NUCLEOTIDE SEQUENCE [LARGE SCALE GENOMIC DNA]</scope>
    <source>
        <strain evidence="7">E3</strain>
    </source>
</reference>
<dbReference type="SUPFAM" id="SSF47473">
    <property type="entry name" value="EF-hand"/>
    <property type="match status" value="1"/>
</dbReference>
<dbReference type="AlphaFoldDB" id="A0A0G4IVR2"/>
<dbReference type="GO" id="GO:0005509">
    <property type="term" value="F:calcium ion binding"/>
    <property type="evidence" value="ECO:0007669"/>
    <property type="project" value="InterPro"/>
</dbReference>
<geneLocation type="mitochondrion" evidence="8"/>
<evidence type="ECO:0000256" key="1">
    <source>
        <dbReference type="ARBA" id="ARBA00005869"/>
    </source>
</evidence>
<dbReference type="PANTHER" id="PTHR13914:SF0">
    <property type="entry name" value="PROLINE DEHYDROGENASE 1, MITOCHONDRIAL"/>
    <property type="match status" value="1"/>
</dbReference>
<comment type="similarity">
    <text evidence="1 5">Belongs to the proline oxidase family.</text>
</comment>
<comment type="function">
    <text evidence="5">Converts proline to delta-1-pyrroline-5-carboxylate.</text>
</comment>
<dbReference type="PANTHER" id="PTHR13914">
    <property type="entry name" value="PROLINE OXIDASE"/>
    <property type="match status" value="1"/>
</dbReference>
<dbReference type="Pfam" id="PF01619">
    <property type="entry name" value="Pro_dh"/>
    <property type="match status" value="1"/>
</dbReference>
<dbReference type="InterPro" id="IPR015659">
    <property type="entry name" value="Proline_oxidase"/>
</dbReference>
<feature type="domain" description="EF-hand" evidence="6">
    <location>
        <begin position="170"/>
        <end position="205"/>
    </location>
</feature>
<protein>
    <recommendedName>
        <fullName evidence="2 5">Proline dehydrogenase</fullName>
        <ecNumber evidence="2 5">1.5.5.2</ecNumber>
    </recommendedName>
</protein>
<dbReference type="OMA" id="GPLKKYH"/>
<evidence type="ECO:0000313" key="10">
    <source>
        <dbReference type="Proteomes" id="UP000290189"/>
    </source>
</evidence>